<feature type="non-terminal residue" evidence="3">
    <location>
        <position position="59"/>
    </location>
</feature>
<gene>
    <name evidence="3" type="ORF">CSUI_007516</name>
</gene>
<dbReference type="GO" id="GO:0005778">
    <property type="term" value="C:peroxisomal membrane"/>
    <property type="evidence" value="ECO:0007669"/>
    <property type="project" value="TreeGrafter"/>
</dbReference>
<evidence type="ECO:0000256" key="1">
    <source>
        <dbReference type="ARBA" id="ARBA00022737"/>
    </source>
</evidence>
<dbReference type="PANTHER" id="PTHR10130:SF0">
    <property type="entry name" value="GH08708P"/>
    <property type="match status" value="1"/>
</dbReference>
<dbReference type="GO" id="GO:0005829">
    <property type="term" value="C:cytosol"/>
    <property type="evidence" value="ECO:0007669"/>
    <property type="project" value="TreeGrafter"/>
</dbReference>
<dbReference type="SUPFAM" id="SSF48452">
    <property type="entry name" value="TPR-like"/>
    <property type="match status" value="1"/>
</dbReference>
<evidence type="ECO:0000256" key="2">
    <source>
        <dbReference type="ARBA" id="ARBA00022803"/>
    </source>
</evidence>
<dbReference type="RefSeq" id="XP_067920363.1">
    <property type="nucleotide sequence ID" value="XM_068067661.1"/>
</dbReference>
<dbReference type="EMBL" id="MIGC01003967">
    <property type="protein sequence ID" value="PHJ18657.1"/>
    <property type="molecule type" value="Genomic_DNA"/>
</dbReference>
<dbReference type="GO" id="GO:0005052">
    <property type="term" value="F:peroxisome matrix targeting signal-1 binding"/>
    <property type="evidence" value="ECO:0007669"/>
    <property type="project" value="TreeGrafter"/>
</dbReference>
<accession>A0A2C6KMA7</accession>
<reference evidence="3 4" key="1">
    <citation type="journal article" date="2017" name="Int. J. Parasitol.">
        <title>The genome of the protozoan parasite Cystoisospora suis and a reverse vaccinology approach to identify vaccine candidates.</title>
        <authorList>
            <person name="Palmieri N."/>
            <person name="Shrestha A."/>
            <person name="Ruttkowski B."/>
            <person name="Beck T."/>
            <person name="Vogl C."/>
            <person name="Tomley F."/>
            <person name="Blake D.P."/>
            <person name="Joachim A."/>
        </authorList>
    </citation>
    <scope>NUCLEOTIDE SEQUENCE [LARGE SCALE GENOMIC DNA]</scope>
    <source>
        <strain evidence="3 4">Wien I</strain>
    </source>
</reference>
<dbReference type="VEuPathDB" id="ToxoDB:CSUI_007516"/>
<dbReference type="AlphaFoldDB" id="A0A2C6KMA7"/>
<comment type="caution">
    <text evidence="3">The sequence shown here is derived from an EMBL/GenBank/DDBJ whole genome shotgun (WGS) entry which is preliminary data.</text>
</comment>
<evidence type="ECO:0000313" key="4">
    <source>
        <dbReference type="Proteomes" id="UP000221165"/>
    </source>
</evidence>
<keyword evidence="2" id="KW-0802">TPR repeat</keyword>
<organism evidence="3 4">
    <name type="scientific">Cystoisospora suis</name>
    <dbReference type="NCBI Taxonomy" id="483139"/>
    <lineage>
        <taxon>Eukaryota</taxon>
        <taxon>Sar</taxon>
        <taxon>Alveolata</taxon>
        <taxon>Apicomplexa</taxon>
        <taxon>Conoidasida</taxon>
        <taxon>Coccidia</taxon>
        <taxon>Eucoccidiorida</taxon>
        <taxon>Eimeriorina</taxon>
        <taxon>Sarcocystidae</taxon>
        <taxon>Cystoisospora</taxon>
    </lineage>
</organism>
<keyword evidence="1" id="KW-0677">Repeat</keyword>
<evidence type="ECO:0000313" key="3">
    <source>
        <dbReference type="EMBL" id="PHJ18657.1"/>
    </source>
</evidence>
<dbReference type="GeneID" id="94430872"/>
<keyword evidence="4" id="KW-1185">Reference proteome</keyword>
<dbReference type="InterPro" id="IPR024111">
    <property type="entry name" value="PEX5/PEX5L"/>
</dbReference>
<dbReference type="PANTHER" id="PTHR10130">
    <property type="entry name" value="PEROXISOMAL TARGETING SIGNAL 1 RECEPTOR PEX5"/>
    <property type="match status" value="1"/>
</dbReference>
<dbReference type="Proteomes" id="UP000221165">
    <property type="component" value="Unassembled WGS sequence"/>
</dbReference>
<feature type="non-terminal residue" evidence="3">
    <location>
        <position position="1"/>
    </location>
</feature>
<name>A0A2C6KMA7_9APIC</name>
<dbReference type="Gene3D" id="1.25.40.10">
    <property type="entry name" value="Tetratricopeptide repeat domain"/>
    <property type="match status" value="1"/>
</dbReference>
<proteinExistence type="predicted"/>
<protein>
    <submittedName>
        <fullName evidence="3">Tetratricopeptide repeat-containing protein</fullName>
    </submittedName>
</protein>
<sequence>DLEAIACLQKGHDTDPYNLDSLLALGVSLTNELDLRQALTKLREWLVNHDEFCSLPGLQ</sequence>
<dbReference type="GO" id="GO:0016560">
    <property type="term" value="P:protein import into peroxisome matrix, docking"/>
    <property type="evidence" value="ECO:0007669"/>
    <property type="project" value="TreeGrafter"/>
</dbReference>
<dbReference type="InterPro" id="IPR011990">
    <property type="entry name" value="TPR-like_helical_dom_sf"/>
</dbReference>
<dbReference type="OrthoDB" id="448245at2759"/>